<organism evidence="1 2">
    <name type="scientific">Sordaria brevicollis</name>
    <dbReference type="NCBI Taxonomy" id="83679"/>
    <lineage>
        <taxon>Eukaryota</taxon>
        <taxon>Fungi</taxon>
        <taxon>Dikarya</taxon>
        <taxon>Ascomycota</taxon>
        <taxon>Pezizomycotina</taxon>
        <taxon>Sordariomycetes</taxon>
        <taxon>Sordariomycetidae</taxon>
        <taxon>Sordariales</taxon>
        <taxon>Sordariaceae</taxon>
        <taxon>Sordaria</taxon>
    </lineage>
</organism>
<feature type="non-terminal residue" evidence="1">
    <location>
        <position position="50"/>
    </location>
</feature>
<gene>
    <name evidence="1" type="ORF">B0T20DRAFT_317404</name>
</gene>
<keyword evidence="2" id="KW-1185">Reference proteome</keyword>
<dbReference type="AlphaFoldDB" id="A0AAE0UGL3"/>
<dbReference type="Proteomes" id="UP001281003">
    <property type="component" value="Unassembled WGS sequence"/>
</dbReference>
<name>A0AAE0UGL3_SORBR</name>
<comment type="caution">
    <text evidence="1">The sequence shown here is derived from an EMBL/GenBank/DDBJ whole genome shotgun (WGS) entry which is preliminary data.</text>
</comment>
<feature type="non-terminal residue" evidence="1">
    <location>
        <position position="1"/>
    </location>
</feature>
<accession>A0AAE0UGL3</accession>
<reference evidence="1" key="1">
    <citation type="journal article" date="2023" name="Mol. Phylogenet. Evol.">
        <title>Genome-scale phylogeny and comparative genomics of the fungal order Sordariales.</title>
        <authorList>
            <person name="Hensen N."/>
            <person name="Bonometti L."/>
            <person name="Westerberg I."/>
            <person name="Brannstrom I.O."/>
            <person name="Guillou S."/>
            <person name="Cros-Aarteil S."/>
            <person name="Calhoun S."/>
            <person name="Haridas S."/>
            <person name="Kuo A."/>
            <person name="Mondo S."/>
            <person name="Pangilinan J."/>
            <person name="Riley R."/>
            <person name="LaButti K."/>
            <person name="Andreopoulos B."/>
            <person name="Lipzen A."/>
            <person name="Chen C."/>
            <person name="Yan M."/>
            <person name="Daum C."/>
            <person name="Ng V."/>
            <person name="Clum A."/>
            <person name="Steindorff A."/>
            <person name="Ohm R.A."/>
            <person name="Martin F."/>
            <person name="Silar P."/>
            <person name="Natvig D.O."/>
            <person name="Lalanne C."/>
            <person name="Gautier V."/>
            <person name="Ament-Velasquez S.L."/>
            <person name="Kruys A."/>
            <person name="Hutchinson M.I."/>
            <person name="Powell A.J."/>
            <person name="Barry K."/>
            <person name="Miller A.N."/>
            <person name="Grigoriev I.V."/>
            <person name="Debuchy R."/>
            <person name="Gladieux P."/>
            <person name="Hiltunen Thoren M."/>
            <person name="Johannesson H."/>
        </authorList>
    </citation>
    <scope>NUCLEOTIDE SEQUENCE</scope>
    <source>
        <strain evidence="1">FGSC 1904</strain>
    </source>
</reference>
<evidence type="ECO:0000313" key="2">
    <source>
        <dbReference type="Proteomes" id="UP001281003"/>
    </source>
</evidence>
<sequence>GKRYGIAFNRINIVNYRKGELTYYRFKYNQFSQPRLSIAKFKKIRNRKYN</sequence>
<reference evidence="1" key="2">
    <citation type="submission" date="2023-07" db="EMBL/GenBank/DDBJ databases">
        <authorList>
            <consortium name="Lawrence Berkeley National Laboratory"/>
            <person name="Haridas S."/>
            <person name="Hensen N."/>
            <person name="Bonometti L."/>
            <person name="Westerberg I."/>
            <person name="Brannstrom I.O."/>
            <person name="Guillou S."/>
            <person name="Cros-Aarteil S."/>
            <person name="Calhoun S."/>
            <person name="Kuo A."/>
            <person name="Mondo S."/>
            <person name="Pangilinan J."/>
            <person name="Riley R."/>
            <person name="LaButti K."/>
            <person name="Andreopoulos B."/>
            <person name="Lipzen A."/>
            <person name="Chen C."/>
            <person name="Yanf M."/>
            <person name="Daum C."/>
            <person name="Ng V."/>
            <person name="Clum A."/>
            <person name="Steindorff A."/>
            <person name="Ohm R."/>
            <person name="Martin F."/>
            <person name="Silar P."/>
            <person name="Natvig D."/>
            <person name="Lalanne C."/>
            <person name="Gautier V."/>
            <person name="Ament-velasquez S.L."/>
            <person name="Kruys A."/>
            <person name="Hutchinson M.I."/>
            <person name="Powell A.J."/>
            <person name="Barry K."/>
            <person name="Miller A.N."/>
            <person name="Grigoriev I.V."/>
            <person name="Debuchy R."/>
            <person name="Gladieux P."/>
            <person name="Thoren M.H."/>
            <person name="Johannesson H."/>
        </authorList>
    </citation>
    <scope>NUCLEOTIDE SEQUENCE</scope>
    <source>
        <strain evidence="1">FGSC 1904</strain>
    </source>
</reference>
<evidence type="ECO:0000313" key="1">
    <source>
        <dbReference type="EMBL" id="KAK3403015.1"/>
    </source>
</evidence>
<proteinExistence type="predicted"/>
<protein>
    <submittedName>
        <fullName evidence="1">Uncharacterized protein</fullName>
    </submittedName>
</protein>
<dbReference type="EMBL" id="JAUTDP010000001">
    <property type="protein sequence ID" value="KAK3403015.1"/>
    <property type="molecule type" value="Genomic_DNA"/>
</dbReference>